<dbReference type="Proteomes" id="UP000272025">
    <property type="component" value="Unassembled WGS sequence"/>
</dbReference>
<name>A0A3N2Q9G9_SODAK</name>
<organism evidence="1 2">
    <name type="scientific">Sodiomyces alkalinus (strain CBS 110278 / VKM F-3762 / F11)</name>
    <name type="common">Alkaliphilic filamentous fungus</name>
    <dbReference type="NCBI Taxonomy" id="1314773"/>
    <lineage>
        <taxon>Eukaryota</taxon>
        <taxon>Fungi</taxon>
        <taxon>Dikarya</taxon>
        <taxon>Ascomycota</taxon>
        <taxon>Pezizomycotina</taxon>
        <taxon>Sordariomycetes</taxon>
        <taxon>Hypocreomycetidae</taxon>
        <taxon>Glomerellales</taxon>
        <taxon>Plectosphaerellaceae</taxon>
        <taxon>Sodiomyces</taxon>
    </lineage>
</organism>
<dbReference type="RefSeq" id="XP_028471215.1">
    <property type="nucleotide sequence ID" value="XM_028614758.1"/>
</dbReference>
<dbReference type="GeneID" id="39583236"/>
<evidence type="ECO:0000313" key="2">
    <source>
        <dbReference type="Proteomes" id="UP000272025"/>
    </source>
</evidence>
<reference evidence="1 2" key="1">
    <citation type="journal article" date="2018" name="Mol. Ecol.">
        <title>The obligate alkalophilic soda-lake fungus Sodiomyces alkalinus has shifted to a protein diet.</title>
        <authorList>
            <person name="Grum-Grzhimaylo A.A."/>
            <person name="Falkoski D.L."/>
            <person name="van den Heuvel J."/>
            <person name="Valero-Jimenez C.A."/>
            <person name="Min B."/>
            <person name="Choi I.G."/>
            <person name="Lipzen A."/>
            <person name="Daum C.G."/>
            <person name="Aanen D.K."/>
            <person name="Tsang A."/>
            <person name="Henrissat B."/>
            <person name="Bilanenko E.N."/>
            <person name="de Vries R.P."/>
            <person name="van Kan J.A.L."/>
            <person name="Grigoriev I.V."/>
            <person name="Debets A.J.M."/>
        </authorList>
    </citation>
    <scope>NUCLEOTIDE SEQUENCE [LARGE SCALE GENOMIC DNA]</scope>
    <source>
        <strain evidence="1 2">F11</strain>
    </source>
</reference>
<evidence type="ECO:0000313" key="1">
    <source>
        <dbReference type="EMBL" id="ROT43409.1"/>
    </source>
</evidence>
<gene>
    <name evidence="1" type="ORF">SODALDRAFT_375588</name>
</gene>
<proteinExistence type="predicted"/>
<dbReference type="EMBL" id="ML119051">
    <property type="protein sequence ID" value="ROT43409.1"/>
    <property type="molecule type" value="Genomic_DNA"/>
</dbReference>
<protein>
    <submittedName>
        <fullName evidence="1">Uncharacterized protein</fullName>
    </submittedName>
</protein>
<sequence length="298" mass="33400">MASSYLAYWVRSGVLYVDVKTSTWGDQLQSRAVAAAACQPEEDIIEQKQGVEIKIFPLAEPRVMPLVLFINFFELEILPSVFARILQLQGLDAAPDVPVGEKQETAEGCFRSLDACSFNPHPRLLIRKHHSTRYSRAAVIRIDLFIGPIDGHLTFYADPHNFLSWVANRSRTLPAPSESSTAYYHVSVSIPVAKRRYDVRGLGRVCAADFESRSNPTSTRATAVCLDVRDLVHNIEIGASSSGGLAFSYPRAAQNVVDTRLSVVFIELFLPRPRRRSYQQSRTFKYQVYTGHIVQVPI</sequence>
<keyword evidence="2" id="KW-1185">Reference proteome</keyword>
<dbReference type="AlphaFoldDB" id="A0A3N2Q9G9"/>
<accession>A0A3N2Q9G9</accession>